<keyword evidence="1" id="KW-0732">Signal</keyword>
<gene>
    <name evidence="2" type="ORF">OHV25_24470</name>
</gene>
<evidence type="ECO:0000313" key="2">
    <source>
        <dbReference type="EMBL" id="WTU42497.1"/>
    </source>
</evidence>
<proteinExistence type="predicted"/>
<evidence type="ECO:0000256" key="1">
    <source>
        <dbReference type="SAM" id="SignalP"/>
    </source>
</evidence>
<feature type="chain" id="PRO_5043323082" evidence="1">
    <location>
        <begin position="31"/>
        <end position="158"/>
    </location>
</feature>
<accession>A0AAU2H571</accession>
<organism evidence="2">
    <name type="scientific">Streptomyces sp. NBC_00060</name>
    <dbReference type="NCBI Taxonomy" id="2975636"/>
    <lineage>
        <taxon>Bacteria</taxon>
        <taxon>Bacillati</taxon>
        <taxon>Actinomycetota</taxon>
        <taxon>Actinomycetes</taxon>
        <taxon>Kitasatosporales</taxon>
        <taxon>Streptomycetaceae</taxon>
        <taxon>Streptomyces</taxon>
    </lineage>
</organism>
<dbReference type="EMBL" id="CP108253">
    <property type="protein sequence ID" value="WTU42497.1"/>
    <property type="molecule type" value="Genomic_DNA"/>
</dbReference>
<dbReference type="AlphaFoldDB" id="A0AAU2H571"/>
<reference evidence="2" key="1">
    <citation type="submission" date="2022-10" db="EMBL/GenBank/DDBJ databases">
        <title>The complete genomes of actinobacterial strains from the NBC collection.</title>
        <authorList>
            <person name="Joergensen T.S."/>
            <person name="Alvarez Arevalo M."/>
            <person name="Sterndorff E.B."/>
            <person name="Faurdal D."/>
            <person name="Vuksanovic O."/>
            <person name="Mourched A.-S."/>
            <person name="Charusanti P."/>
            <person name="Shaw S."/>
            <person name="Blin K."/>
            <person name="Weber T."/>
        </authorList>
    </citation>
    <scope>NUCLEOTIDE SEQUENCE</scope>
    <source>
        <strain evidence="2">NBC_00060</strain>
    </source>
</reference>
<feature type="signal peptide" evidence="1">
    <location>
        <begin position="1"/>
        <end position="30"/>
    </location>
</feature>
<protein>
    <submittedName>
        <fullName evidence="2">Uncharacterized protein</fullName>
    </submittedName>
</protein>
<sequence>MLRKRPLVLAALAAGGLATGALVLAPTASAVSPGSATEVYDCGFYGGGEATLTATQNGTAATVTLTSSEITTPIGVGADSITTTLTMAKAGGGTVVFSGKRNPAMSAGSGVTVGPLGGTVSPGLSANAHPGSVKMLVFGITVTCNSTAAQAPGPFVFS</sequence>
<name>A0AAU2H571_9ACTN</name>